<dbReference type="PANTHER" id="PTHR30332">
    <property type="entry name" value="PROBABLE GENERAL SECRETION PATHWAY PROTEIN D"/>
    <property type="match status" value="1"/>
</dbReference>
<dbReference type="Pfam" id="PF00263">
    <property type="entry name" value="Secretin"/>
    <property type="match status" value="1"/>
</dbReference>
<evidence type="ECO:0000256" key="5">
    <source>
        <dbReference type="ARBA" id="ARBA00022729"/>
    </source>
</evidence>
<keyword evidence="6" id="KW-0653">Protein transport</keyword>
<dbReference type="GO" id="GO:0015628">
    <property type="term" value="P:protein secretion by the type II secretion system"/>
    <property type="evidence" value="ECO:0007669"/>
    <property type="project" value="InterPro"/>
</dbReference>
<feature type="domain" description="NolW-like" evidence="10">
    <location>
        <begin position="116"/>
        <end position="184"/>
    </location>
</feature>
<name>A0A381R5B4_9ZZZZ</name>
<comment type="subcellular location">
    <subcellularLocation>
        <location evidence="1">Cell outer membrane</location>
    </subcellularLocation>
</comment>
<evidence type="ECO:0000256" key="2">
    <source>
        <dbReference type="ARBA" id="ARBA00006980"/>
    </source>
</evidence>
<comment type="similarity">
    <text evidence="2">Belongs to the bacterial secretin family. GSP D subfamily.</text>
</comment>
<reference evidence="11" key="1">
    <citation type="submission" date="2018-05" db="EMBL/GenBank/DDBJ databases">
        <authorList>
            <person name="Lanie J.A."/>
            <person name="Ng W.-L."/>
            <person name="Kazmierczak K.M."/>
            <person name="Andrzejewski T.M."/>
            <person name="Davidsen T.M."/>
            <person name="Wayne K.J."/>
            <person name="Tettelin H."/>
            <person name="Glass J.I."/>
            <person name="Rusch D."/>
            <person name="Podicherti R."/>
            <person name="Tsui H.-C.T."/>
            <person name="Winkler M.E."/>
        </authorList>
    </citation>
    <scope>NUCLEOTIDE SEQUENCE</scope>
</reference>
<keyword evidence="4" id="KW-0812">Transmembrane</keyword>
<accession>A0A381R5B4</accession>
<dbReference type="NCBIfam" id="TIGR02517">
    <property type="entry name" value="type_II_gspD"/>
    <property type="match status" value="1"/>
</dbReference>
<feature type="domain" description="NolW-like" evidence="10">
    <location>
        <begin position="188"/>
        <end position="263"/>
    </location>
</feature>
<feature type="domain" description="NolW-like" evidence="10">
    <location>
        <begin position="52"/>
        <end position="109"/>
    </location>
</feature>
<dbReference type="AlphaFoldDB" id="A0A381R5B4"/>
<dbReference type="PANTHER" id="PTHR30332:SF24">
    <property type="entry name" value="SECRETIN GSPD-RELATED"/>
    <property type="match status" value="1"/>
</dbReference>
<dbReference type="Pfam" id="PF03958">
    <property type="entry name" value="Secretin_N"/>
    <property type="match status" value="3"/>
</dbReference>
<protein>
    <recommendedName>
        <fullName evidence="12">NolW-like domain-containing protein</fullName>
    </recommendedName>
</protein>
<keyword evidence="5" id="KW-0732">Signal</keyword>
<evidence type="ECO:0000259" key="10">
    <source>
        <dbReference type="Pfam" id="PF03958"/>
    </source>
</evidence>
<dbReference type="GO" id="GO:0009279">
    <property type="term" value="C:cell outer membrane"/>
    <property type="evidence" value="ECO:0007669"/>
    <property type="project" value="UniProtKB-SubCell"/>
</dbReference>
<dbReference type="GO" id="GO:0015627">
    <property type="term" value="C:type II protein secretion system complex"/>
    <property type="evidence" value="ECO:0007669"/>
    <property type="project" value="InterPro"/>
</dbReference>
<evidence type="ECO:0000256" key="7">
    <source>
        <dbReference type="ARBA" id="ARBA00023136"/>
    </source>
</evidence>
<sequence length="465" mass="49469">DAFYQTFLSLLQVHGFVAVQTGEVIKIVPDASSRQYPSSSNTDSTAGDDLVTHVVKINDVSAAQLVPILRPLVPQYGHLAAHPASNIIIISDRSNNVKRIISIINKIDLSSDNEIEIISLDYASASDTVRVLNTIAKAPRSDGLKNTTTLGADSRTNSVLLGGNEKERLRIRALIAHLDTPLDQGEGSRVRYLRYADAENLSEKLKQHFSNQQNIGISNQANTTSNFNVWADIQTNAIVVNAPPKMMKSIMSIIDQLDIRRSQVLVEAIIVEVIADKTSELGITWGIDGTRDGKISGATNFPDTGSGVVQLGAAAAASSANTLINSASLIGQGITLGIGRLPESSQAGTSFASILRALEGIADTNIIATPTIVTTDNEEASLNVGQEVPFVTGSFSNAGTTGAVNPFQTIQRQQVGVKLTITPQINEGNSMLMKISQEISSIAQSSTGAVDLITNQRTIDTTVIV</sequence>
<feature type="non-terminal residue" evidence="11">
    <location>
        <position position="465"/>
    </location>
</feature>
<evidence type="ECO:0000256" key="1">
    <source>
        <dbReference type="ARBA" id="ARBA00004442"/>
    </source>
</evidence>
<dbReference type="Gene3D" id="3.30.1370.120">
    <property type="match status" value="3"/>
</dbReference>
<organism evidence="11">
    <name type="scientific">marine metagenome</name>
    <dbReference type="NCBI Taxonomy" id="408172"/>
    <lineage>
        <taxon>unclassified sequences</taxon>
        <taxon>metagenomes</taxon>
        <taxon>ecological metagenomes</taxon>
    </lineage>
</organism>
<evidence type="ECO:0000256" key="4">
    <source>
        <dbReference type="ARBA" id="ARBA00022452"/>
    </source>
</evidence>
<keyword evidence="3" id="KW-0813">Transport</keyword>
<dbReference type="InterPro" id="IPR005644">
    <property type="entry name" value="NolW-like"/>
</dbReference>
<evidence type="ECO:0000259" key="9">
    <source>
        <dbReference type="Pfam" id="PF00263"/>
    </source>
</evidence>
<proteinExistence type="inferred from homology"/>
<dbReference type="InterPro" id="IPR013356">
    <property type="entry name" value="T2SS_GspD"/>
</dbReference>
<gene>
    <name evidence="11" type="ORF">METZ01_LOCUS37881</name>
</gene>
<feature type="domain" description="Type II/III secretion system secretin-like" evidence="9">
    <location>
        <begin position="358"/>
        <end position="465"/>
    </location>
</feature>
<dbReference type="InterPro" id="IPR050810">
    <property type="entry name" value="Bact_Secretion_Sys_Channel"/>
</dbReference>
<evidence type="ECO:0000313" key="11">
    <source>
        <dbReference type="EMBL" id="SUZ85027.1"/>
    </source>
</evidence>
<dbReference type="EMBL" id="UINC01001617">
    <property type="protein sequence ID" value="SUZ85027.1"/>
    <property type="molecule type" value="Genomic_DNA"/>
</dbReference>
<dbReference type="PRINTS" id="PR00811">
    <property type="entry name" value="BCTERIALGSPD"/>
</dbReference>
<dbReference type="PRINTS" id="PR01032">
    <property type="entry name" value="PHAGEIV"/>
</dbReference>
<evidence type="ECO:0000256" key="8">
    <source>
        <dbReference type="ARBA" id="ARBA00023237"/>
    </source>
</evidence>
<dbReference type="InterPro" id="IPR038591">
    <property type="entry name" value="NolW-like_sf"/>
</dbReference>
<feature type="non-terminal residue" evidence="11">
    <location>
        <position position="1"/>
    </location>
</feature>
<dbReference type="InterPro" id="IPR004846">
    <property type="entry name" value="T2SS/T3SS_dom"/>
</dbReference>
<evidence type="ECO:0008006" key="12">
    <source>
        <dbReference type="Google" id="ProtNLM"/>
    </source>
</evidence>
<keyword evidence="8" id="KW-0998">Cell outer membrane</keyword>
<keyword evidence="7" id="KW-0472">Membrane</keyword>
<keyword evidence="4" id="KW-1134">Transmembrane beta strand</keyword>
<dbReference type="InterPro" id="IPR001775">
    <property type="entry name" value="GspD/PilQ"/>
</dbReference>
<evidence type="ECO:0000256" key="6">
    <source>
        <dbReference type="ARBA" id="ARBA00022927"/>
    </source>
</evidence>
<evidence type="ECO:0000256" key="3">
    <source>
        <dbReference type="ARBA" id="ARBA00022448"/>
    </source>
</evidence>